<reference evidence="2" key="1">
    <citation type="submission" date="2021-01" db="EMBL/GenBank/DDBJ databases">
        <authorList>
            <consortium name="Genoscope - CEA"/>
            <person name="William W."/>
        </authorList>
    </citation>
    <scope>NUCLEOTIDE SEQUENCE</scope>
</reference>
<keyword evidence="1" id="KW-0472">Membrane</keyword>
<feature type="transmembrane region" description="Helical" evidence="1">
    <location>
        <begin position="16"/>
        <end position="36"/>
    </location>
</feature>
<protein>
    <submittedName>
        <fullName evidence="2">(rape) hypothetical protein</fullName>
    </submittedName>
</protein>
<sequence>MDCPMLSSSKGSNAPLSHFFNLSLLIMVFVCSVHYLHSSFMCSAHFVLLF</sequence>
<gene>
    <name evidence="2" type="ORF">DARMORV10_C02P45030.1</name>
</gene>
<evidence type="ECO:0000313" key="2">
    <source>
        <dbReference type="EMBL" id="CAF1919038.1"/>
    </source>
</evidence>
<dbReference type="Proteomes" id="UP001295469">
    <property type="component" value="Chromosome C02"/>
</dbReference>
<proteinExistence type="predicted"/>
<evidence type="ECO:0000256" key="1">
    <source>
        <dbReference type="SAM" id="Phobius"/>
    </source>
</evidence>
<dbReference type="EMBL" id="HG994366">
    <property type="protein sequence ID" value="CAF1919038.1"/>
    <property type="molecule type" value="Genomic_DNA"/>
</dbReference>
<name>A0A816KHS9_BRANA</name>
<keyword evidence="1" id="KW-0812">Transmembrane</keyword>
<organism evidence="2">
    <name type="scientific">Brassica napus</name>
    <name type="common">Rape</name>
    <dbReference type="NCBI Taxonomy" id="3708"/>
    <lineage>
        <taxon>Eukaryota</taxon>
        <taxon>Viridiplantae</taxon>
        <taxon>Streptophyta</taxon>
        <taxon>Embryophyta</taxon>
        <taxon>Tracheophyta</taxon>
        <taxon>Spermatophyta</taxon>
        <taxon>Magnoliopsida</taxon>
        <taxon>eudicotyledons</taxon>
        <taxon>Gunneridae</taxon>
        <taxon>Pentapetalae</taxon>
        <taxon>rosids</taxon>
        <taxon>malvids</taxon>
        <taxon>Brassicales</taxon>
        <taxon>Brassicaceae</taxon>
        <taxon>Brassiceae</taxon>
        <taxon>Brassica</taxon>
    </lineage>
</organism>
<dbReference type="AlphaFoldDB" id="A0A816KHS9"/>
<feature type="non-terminal residue" evidence="2">
    <location>
        <position position="50"/>
    </location>
</feature>
<accession>A0A816KHS9</accession>
<keyword evidence="1" id="KW-1133">Transmembrane helix</keyword>